<reference evidence="3 4" key="1">
    <citation type="submission" date="2021-01" db="EMBL/GenBank/DDBJ databases">
        <title>Sequencing the genomes of 1000 actinobacteria strains.</title>
        <authorList>
            <person name="Klenk H.-P."/>
        </authorList>
    </citation>
    <scope>NUCLEOTIDE SEQUENCE [LARGE SCALE GENOMIC DNA]</scope>
    <source>
        <strain evidence="3 4">DSM 13057</strain>
    </source>
</reference>
<keyword evidence="3" id="KW-0255">Endonuclease</keyword>
<evidence type="ECO:0000313" key="3">
    <source>
        <dbReference type="EMBL" id="MBM7472490.1"/>
    </source>
</evidence>
<proteinExistence type="predicted"/>
<evidence type="ECO:0000259" key="1">
    <source>
        <dbReference type="Pfam" id="PF13304"/>
    </source>
</evidence>
<dbReference type="Pfam" id="PF13304">
    <property type="entry name" value="AAA_21"/>
    <property type="match status" value="1"/>
</dbReference>
<comment type="caution">
    <text evidence="3">The sequence shown here is derived from an EMBL/GenBank/DDBJ whole genome shotgun (WGS) entry which is preliminary data.</text>
</comment>
<evidence type="ECO:0000259" key="2">
    <source>
        <dbReference type="Pfam" id="PF20469"/>
    </source>
</evidence>
<keyword evidence="3" id="KW-0378">Hydrolase</keyword>
<dbReference type="PANTHER" id="PTHR43581">
    <property type="entry name" value="ATP/GTP PHOSPHATASE"/>
    <property type="match status" value="1"/>
</dbReference>
<dbReference type="Proteomes" id="UP000776164">
    <property type="component" value="Unassembled WGS sequence"/>
</dbReference>
<accession>A0ABS2L6Y3</accession>
<name>A0ABS2L6Y3_9MICO</name>
<feature type="domain" description="OLD protein-like TOPRIM" evidence="2">
    <location>
        <begin position="357"/>
        <end position="417"/>
    </location>
</feature>
<dbReference type="InterPro" id="IPR034139">
    <property type="entry name" value="TOPRIM_OLD"/>
</dbReference>
<dbReference type="SUPFAM" id="SSF52540">
    <property type="entry name" value="P-loop containing nucleoside triphosphate hydrolases"/>
    <property type="match status" value="1"/>
</dbReference>
<protein>
    <submittedName>
        <fullName evidence="3">ATP-dependent endonuclease of OLD family</fullName>
    </submittedName>
</protein>
<dbReference type="Pfam" id="PF20469">
    <property type="entry name" value="OLD-like_TOPRIM"/>
    <property type="match status" value="1"/>
</dbReference>
<gene>
    <name evidence="3" type="ORF">JOE66_002124</name>
</gene>
<dbReference type="Gene3D" id="3.40.50.300">
    <property type="entry name" value="P-loop containing nucleotide triphosphate hydrolases"/>
    <property type="match status" value="1"/>
</dbReference>
<feature type="domain" description="ATPase AAA-type core" evidence="1">
    <location>
        <begin position="26"/>
        <end position="311"/>
    </location>
</feature>
<dbReference type="RefSeq" id="WP_205109279.1">
    <property type="nucleotide sequence ID" value="NZ_BAAAHT010000004.1"/>
</dbReference>
<dbReference type="InterPro" id="IPR003959">
    <property type="entry name" value="ATPase_AAA_core"/>
</dbReference>
<keyword evidence="3" id="KW-0540">Nuclease</keyword>
<sequence length="537" mass="59333">MRLNRIELINHSRLKDLNIEVREHLVVIGANDVGKTSLFRCLNLILGATAQQLYQGITVDDLGQADEPFICRVSLIDFSDDERALFPDETTIQADGSEVLIVELSVERSPDDNEQVIIRRWFPEGTDRTPNRGQLDAFGWQYLPASRSSAIEFMQGRRSPLRSLLESTDLGADKQALVETLDAFNGKLESNTALEDLRNMIAEHLSRSMPKVIDKSELTIRTTADPNSDVLEDVTLFLKRDEGVRALADQSDGVRQLMTMTFFDLAKSGANMVAIDEPELHLHASSQRTVAELFASGKNQRLLVTHSPYIVQRFEPKHVLVVTADQEVRQIPSSSFSSVEKEMANWWSPRLLEALTSRRTLVVEGIADRVFIEACARKLGVPLDKLGITVLELDGADKFKHVYNLLGKNGFDLDIIGLVDHAERGSWMSALSIKPKNINKKVLFVANADLEDEYALGMGGPAAGQALIDEGVCREQGILQAAGVSAVADLTEAQVAEFARDRKVTSAVAVGKHVTVDQIARMPAVSGLFDYIKSLDV</sequence>
<dbReference type="PANTHER" id="PTHR43581:SF4">
    <property type="entry name" value="ATP_GTP PHOSPHATASE"/>
    <property type="match status" value="1"/>
</dbReference>
<organism evidence="3 4">
    <name type="scientific">Subtercola frigoramans</name>
    <dbReference type="NCBI Taxonomy" id="120298"/>
    <lineage>
        <taxon>Bacteria</taxon>
        <taxon>Bacillati</taxon>
        <taxon>Actinomycetota</taxon>
        <taxon>Actinomycetes</taxon>
        <taxon>Micrococcales</taxon>
        <taxon>Microbacteriaceae</taxon>
        <taxon>Subtercola</taxon>
    </lineage>
</organism>
<keyword evidence="4" id="KW-1185">Reference proteome</keyword>
<dbReference type="GO" id="GO:0004519">
    <property type="term" value="F:endonuclease activity"/>
    <property type="evidence" value="ECO:0007669"/>
    <property type="project" value="UniProtKB-KW"/>
</dbReference>
<evidence type="ECO:0000313" key="4">
    <source>
        <dbReference type="Proteomes" id="UP000776164"/>
    </source>
</evidence>
<dbReference type="InterPro" id="IPR051396">
    <property type="entry name" value="Bact_Antivir_Def_Nuclease"/>
</dbReference>
<dbReference type="CDD" id="cd01026">
    <property type="entry name" value="TOPRIM_OLD"/>
    <property type="match status" value="1"/>
</dbReference>
<dbReference type="InterPro" id="IPR027417">
    <property type="entry name" value="P-loop_NTPase"/>
</dbReference>
<dbReference type="EMBL" id="JAFBBU010000001">
    <property type="protein sequence ID" value="MBM7472490.1"/>
    <property type="molecule type" value="Genomic_DNA"/>
</dbReference>